<keyword evidence="2 5" id="KW-0812">Transmembrane</keyword>
<comment type="caution">
    <text evidence="7">The sequence shown here is derived from an EMBL/GenBank/DDBJ whole genome shotgun (WGS) entry which is preliminary data.</text>
</comment>
<feature type="transmembrane region" description="Helical" evidence="5">
    <location>
        <begin position="299"/>
        <end position="318"/>
    </location>
</feature>
<feature type="transmembrane region" description="Helical" evidence="5">
    <location>
        <begin position="450"/>
        <end position="470"/>
    </location>
</feature>
<dbReference type="Pfam" id="PF00892">
    <property type="entry name" value="EamA"/>
    <property type="match status" value="2"/>
</dbReference>
<dbReference type="AlphaFoldDB" id="A0A9W8L6Y5"/>
<comment type="subcellular location">
    <subcellularLocation>
        <location evidence="1">Membrane</location>
        <topology evidence="1">Multi-pass membrane protein</topology>
    </subcellularLocation>
</comment>
<feature type="transmembrane region" description="Helical" evidence="5">
    <location>
        <begin position="20"/>
        <end position="41"/>
    </location>
</feature>
<evidence type="ECO:0000313" key="7">
    <source>
        <dbReference type="EMBL" id="KAJ2690648.1"/>
    </source>
</evidence>
<dbReference type="PANTHER" id="PTHR22911:SF6">
    <property type="entry name" value="SOLUTE CARRIER FAMILY 35 MEMBER G1"/>
    <property type="match status" value="1"/>
</dbReference>
<reference evidence="7" key="1">
    <citation type="submission" date="2022-07" db="EMBL/GenBank/DDBJ databases">
        <title>Phylogenomic reconstructions and comparative analyses of Kickxellomycotina fungi.</title>
        <authorList>
            <person name="Reynolds N.K."/>
            <person name="Stajich J.E."/>
            <person name="Barry K."/>
            <person name="Grigoriev I.V."/>
            <person name="Crous P."/>
            <person name="Smith M.E."/>
        </authorList>
    </citation>
    <scope>NUCLEOTIDE SEQUENCE</scope>
    <source>
        <strain evidence="7">CBS 109367</strain>
    </source>
</reference>
<dbReference type="InterPro" id="IPR037185">
    <property type="entry name" value="EmrE-like"/>
</dbReference>
<evidence type="ECO:0000256" key="1">
    <source>
        <dbReference type="ARBA" id="ARBA00004141"/>
    </source>
</evidence>
<organism evidence="7 8">
    <name type="scientific">Coemansia spiralis</name>
    <dbReference type="NCBI Taxonomy" id="417178"/>
    <lineage>
        <taxon>Eukaryota</taxon>
        <taxon>Fungi</taxon>
        <taxon>Fungi incertae sedis</taxon>
        <taxon>Zoopagomycota</taxon>
        <taxon>Kickxellomycotina</taxon>
        <taxon>Kickxellomycetes</taxon>
        <taxon>Kickxellales</taxon>
        <taxon>Kickxellaceae</taxon>
        <taxon>Coemansia</taxon>
    </lineage>
</organism>
<evidence type="ECO:0000256" key="2">
    <source>
        <dbReference type="ARBA" id="ARBA00022692"/>
    </source>
</evidence>
<evidence type="ECO:0000256" key="5">
    <source>
        <dbReference type="SAM" id="Phobius"/>
    </source>
</evidence>
<evidence type="ECO:0000259" key="6">
    <source>
        <dbReference type="Pfam" id="PF00892"/>
    </source>
</evidence>
<evidence type="ECO:0000256" key="4">
    <source>
        <dbReference type="ARBA" id="ARBA00023136"/>
    </source>
</evidence>
<accession>A0A9W8L6Y5</accession>
<feature type="transmembrane region" description="Helical" evidence="5">
    <location>
        <begin position="572"/>
        <end position="590"/>
    </location>
</feature>
<dbReference type="GO" id="GO:0016020">
    <property type="term" value="C:membrane"/>
    <property type="evidence" value="ECO:0007669"/>
    <property type="project" value="UniProtKB-SubCell"/>
</dbReference>
<dbReference type="SUPFAM" id="SSF103481">
    <property type="entry name" value="Multidrug resistance efflux transporter EmrE"/>
    <property type="match status" value="2"/>
</dbReference>
<feature type="transmembrane region" description="Helical" evidence="5">
    <location>
        <begin position="330"/>
        <end position="354"/>
    </location>
</feature>
<sequence>MTHRYSWPKLHAKSNWQSPYELRGLLASLMAAVILAASLLLTGIPLEANDQVFAQTHHDLATGNRSQPIDQIIVIGDAGGETDDHQRAKLCGGNLWIDHLAEALGADLVSYAHGYAIRSTVIGRNIRGMTRVERVKTPLARCGAIEPIYAQALAAANHTTAGKRVLYVVIADPSATAFDATATALAQAANDLILGDYTRARRLLIIDTPTRLVKSDGDLDASMRLAESIISDPSVLVHTFSASRFLLRMQNEYYKYGLRFPDHPCVLGEAKRCRRPDRFFWCEQDRVGITNGAQKRKGLGLAALSAVAFAAMTLLVRILSDRGMTSLQIMIWRCIVQSFVAVLGCHAILGISAFRVSGGWQKFRWVLVRAVFGSIGHFLYYVALSKLPMGIATVLFFTNPLFTALLARSMLGEAFSRRYSLLATLCLAGIALVVLPSPFTLVGFLLDGSLVWSLCALLGAASVALAYVSIRKAGVAVHAMVHVTYFGAVGAVGSLALAAATGEVYSWQALVPQNALDCILVVGVGVAAFAAQFLMNWGLQLAPAGPAVMMRNSDIVITFILDAVLYRTVPGLVSMCGAVIITGCVISMGLM</sequence>
<keyword evidence="8" id="KW-1185">Reference proteome</keyword>
<keyword evidence="4 5" id="KW-0472">Membrane</keyword>
<dbReference type="PANTHER" id="PTHR22911">
    <property type="entry name" value="ACYL-MALONYL CONDENSING ENZYME-RELATED"/>
    <property type="match status" value="1"/>
</dbReference>
<evidence type="ECO:0000256" key="3">
    <source>
        <dbReference type="ARBA" id="ARBA00022989"/>
    </source>
</evidence>
<keyword evidence="3 5" id="KW-1133">Transmembrane helix</keyword>
<dbReference type="Gene3D" id="1.10.3730.20">
    <property type="match status" value="1"/>
</dbReference>
<gene>
    <name evidence="7" type="ORF">IWW39_000590</name>
</gene>
<feature type="transmembrane region" description="Helical" evidence="5">
    <location>
        <begin position="366"/>
        <end position="383"/>
    </location>
</feature>
<feature type="transmembrane region" description="Helical" evidence="5">
    <location>
        <begin position="514"/>
        <end position="535"/>
    </location>
</feature>
<dbReference type="EMBL" id="JANBTX010000009">
    <property type="protein sequence ID" value="KAJ2690648.1"/>
    <property type="molecule type" value="Genomic_DNA"/>
</dbReference>
<feature type="transmembrane region" description="Helical" evidence="5">
    <location>
        <begin position="389"/>
        <end position="407"/>
    </location>
</feature>
<proteinExistence type="predicted"/>
<feature type="transmembrane region" description="Helical" evidence="5">
    <location>
        <begin position="419"/>
        <end position="444"/>
    </location>
</feature>
<dbReference type="OrthoDB" id="306876at2759"/>
<dbReference type="Proteomes" id="UP001151516">
    <property type="component" value="Unassembled WGS sequence"/>
</dbReference>
<evidence type="ECO:0000313" key="8">
    <source>
        <dbReference type="Proteomes" id="UP001151516"/>
    </source>
</evidence>
<dbReference type="InterPro" id="IPR000620">
    <property type="entry name" value="EamA_dom"/>
</dbReference>
<feature type="domain" description="EamA" evidence="6">
    <location>
        <begin position="452"/>
        <end position="585"/>
    </location>
</feature>
<feature type="domain" description="EamA" evidence="6">
    <location>
        <begin position="297"/>
        <end position="434"/>
    </location>
</feature>
<protein>
    <recommendedName>
        <fullName evidence="6">EamA domain-containing protein</fullName>
    </recommendedName>
</protein>
<name>A0A9W8L6Y5_9FUNG</name>
<feature type="transmembrane region" description="Helical" evidence="5">
    <location>
        <begin position="482"/>
        <end position="502"/>
    </location>
</feature>